<dbReference type="AlphaFoldDB" id="A0A382LCG0"/>
<sequence length="153" mass="17286">MVRWADIPAGLQENFDRRQFKPFGNAQWVEAPRLTDARVAVITTAAIHRADDRPFTGHEGDYRIIPGDIDYADLNMTHSSINFDRSAYQQDVNVCFPLEHLQSLEESGEIGSVSDWHYSFMGSTAPERMEAAAREVAEMLRGDHVNLVLLIPI</sequence>
<evidence type="ECO:0000256" key="1">
    <source>
        <dbReference type="ARBA" id="ARBA00023002"/>
    </source>
</evidence>
<gene>
    <name evidence="2" type="ORF">METZ01_LOCUS285395</name>
</gene>
<keyword evidence="1" id="KW-0560">Oxidoreductase</keyword>
<evidence type="ECO:0008006" key="3">
    <source>
        <dbReference type="Google" id="ProtNLM"/>
    </source>
</evidence>
<dbReference type="GO" id="GO:0050485">
    <property type="term" value="F:oxidoreductase activity, acting on X-H and Y-H to form an X-Y bond, with a disulfide as acceptor"/>
    <property type="evidence" value="ECO:0007669"/>
    <property type="project" value="InterPro"/>
</dbReference>
<protein>
    <recommendedName>
        <fullName evidence="3">Selenoprotein B glycine/betaine/sarcosine/D-proline reductase</fullName>
    </recommendedName>
</protein>
<dbReference type="InterPro" id="IPR010187">
    <property type="entry name" value="Various_sel_PB"/>
</dbReference>
<accession>A0A382LCG0</accession>
<proteinExistence type="predicted"/>
<evidence type="ECO:0000313" key="2">
    <source>
        <dbReference type="EMBL" id="SVC32541.1"/>
    </source>
</evidence>
<dbReference type="Pfam" id="PF07355">
    <property type="entry name" value="GRDB"/>
    <property type="match status" value="1"/>
</dbReference>
<reference evidence="2" key="1">
    <citation type="submission" date="2018-05" db="EMBL/GenBank/DDBJ databases">
        <authorList>
            <person name="Lanie J.A."/>
            <person name="Ng W.-L."/>
            <person name="Kazmierczak K.M."/>
            <person name="Andrzejewski T.M."/>
            <person name="Davidsen T.M."/>
            <person name="Wayne K.J."/>
            <person name="Tettelin H."/>
            <person name="Glass J.I."/>
            <person name="Rusch D."/>
            <person name="Podicherti R."/>
            <person name="Tsui H.-C.T."/>
            <person name="Winkler M.E."/>
        </authorList>
    </citation>
    <scope>NUCLEOTIDE SEQUENCE</scope>
</reference>
<dbReference type="EMBL" id="UINC01085210">
    <property type="protein sequence ID" value="SVC32541.1"/>
    <property type="molecule type" value="Genomic_DNA"/>
</dbReference>
<organism evidence="2">
    <name type="scientific">marine metagenome</name>
    <dbReference type="NCBI Taxonomy" id="408172"/>
    <lineage>
        <taxon>unclassified sequences</taxon>
        <taxon>metagenomes</taxon>
        <taxon>ecological metagenomes</taxon>
    </lineage>
</organism>
<name>A0A382LCG0_9ZZZZ</name>